<gene>
    <name evidence="6" type="primary">sohB</name>
    <name evidence="6" type="ordered locus">G5S_0436</name>
</gene>
<dbReference type="Pfam" id="PF01343">
    <property type="entry name" value="Peptidase_S49"/>
    <property type="match status" value="1"/>
</dbReference>
<evidence type="ECO:0000256" key="1">
    <source>
        <dbReference type="ARBA" id="ARBA00008683"/>
    </source>
</evidence>
<dbReference type="AlphaFoldDB" id="A0AA34WHZ8"/>
<dbReference type="PANTHER" id="PTHR42987">
    <property type="entry name" value="PEPTIDASE S49"/>
    <property type="match status" value="1"/>
</dbReference>
<comment type="similarity">
    <text evidence="1">Belongs to the peptidase S49 family.</text>
</comment>
<evidence type="ECO:0000313" key="6">
    <source>
        <dbReference type="EMBL" id="AEB41430.1"/>
    </source>
</evidence>
<keyword evidence="7" id="KW-1185">Reference proteome</keyword>
<evidence type="ECO:0000259" key="5">
    <source>
        <dbReference type="Pfam" id="PF01343"/>
    </source>
</evidence>
<reference evidence="6 7" key="1">
    <citation type="journal article" date="2011" name="J. Bacteriol.">
        <title>Genome sequence of the obligate intracellular animal pathogen Chlamydia pecorum E58.</title>
        <authorList>
            <person name="Mojica S."/>
            <person name="Huot Creasy H."/>
            <person name="Daugherty S."/>
            <person name="Read T.D."/>
            <person name="Kim T."/>
            <person name="Kaltenboeck B."/>
            <person name="Bavoil P."/>
            <person name="Myers G.S."/>
        </authorList>
    </citation>
    <scope>NUCLEOTIDE SEQUENCE [LARGE SCALE GENOMIC DNA]</scope>
    <source>
        <strain evidence="6 7">E58</strain>
    </source>
</reference>
<dbReference type="EC" id="3.4.21.-" evidence="6"/>
<keyword evidence="4" id="KW-0720">Serine protease</keyword>
<evidence type="ECO:0000256" key="3">
    <source>
        <dbReference type="ARBA" id="ARBA00022801"/>
    </source>
</evidence>
<protein>
    <submittedName>
        <fullName evidence="6">Proteinase IV</fullName>
        <ecNumber evidence="6">3.4.21.-</ecNumber>
    </submittedName>
</protein>
<evidence type="ECO:0000256" key="4">
    <source>
        <dbReference type="ARBA" id="ARBA00022825"/>
    </source>
</evidence>
<feature type="domain" description="Peptidase S49" evidence="5">
    <location>
        <begin position="102"/>
        <end position="245"/>
    </location>
</feature>
<proteinExistence type="inferred from homology"/>
<dbReference type="InterPro" id="IPR029045">
    <property type="entry name" value="ClpP/crotonase-like_dom_sf"/>
</dbReference>
<dbReference type="InterPro" id="IPR047272">
    <property type="entry name" value="S49_SppA_C"/>
</dbReference>
<dbReference type="CDD" id="cd07023">
    <property type="entry name" value="S49_Sppa_N_C"/>
    <property type="match status" value="1"/>
</dbReference>
<accession>A0AA34WHZ8</accession>
<name>A0AA34WHZ8_CHLPE</name>
<dbReference type="Proteomes" id="UP000008305">
    <property type="component" value="Chromosome"/>
</dbReference>
<evidence type="ECO:0000313" key="7">
    <source>
        <dbReference type="Proteomes" id="UP000008305"/>
    </source>
</evidence>
<keyword evidence="2" id="KW-0645">Protease</keyword>
<dbReference type="PANTHER" id="PTHR42987:SF4">
    <property type="entry name" value="PROTEASE SOHB-RELATED"/>
    <property type="match status" value="1"/>
</dbReference>
<dbReference type="GO" id="GO:0008236">
    <property type="term" value="F:serine-type peptidase activity"/>
    <property type="evidence" value="ECO:0007669"/>
    <property type="project" value="UniProtKB-KW"/>
</dbReference>
<dbReference type="EMBL" id="CP002608">
    <property type="protein sequence ID" value="AEB41430.1"/>
    <property type="molecule type" value="Genomic_DNA"/>
</dbReference>
<dbReference type="SUPFAM" id="SSF52096">
    <property type="entry name" value="ClpP/crotonase"/>
    <property type="match status" value="1"/>
</dbReference>
<keyword evidence="3 6" id="KW-0378">Hydrolase</keyword>
<dbReference type="Gene3D" id="3.90.226.10">
    <property type="entry name" value="2-enoyl-CoA Hydratase, Chain A, domain 1"/>
    <property type="match status" value="1"/>
</dbReference>
<evidence type="ECO:0000256" key="2">
    <source>
        <dbReference type="ARBA" id="ARBA00022670"/>
    </source>
</evidence>
<organism evidence="6 7">
    <name type="scientific">Chlamydia pecorum (strain ATCC VR-628 / DSM 29919 / E58)</name>
    <name type="common">Chlamydophila pecorum</name>
    <dbReference type="NCBI Taxonomy" id="331635"/>
    <lineage>
        <taxon>Bacteria</taxon>
        <taxon>Pseudomonadati</taxon>
        <taxon>Chlamydiota</taxon>
        <taxon>Chlamydiia</taxon>
        <taxon>Chlamydiales</taxon>
        <taxon>Chlamydiaceae</taxon>
        <taxon>Chlamydia/Chlamydophila group</taxon>
        <taxon>Chlamydia</taxon>
    </lineage>
</organism>
<dbReference type="KEGG" id="cpm:G5S_0436"/>
<dbReference type="InterPro" id="IPR002142">
    <property type="entry name" value="Peptidase_S49"/>
</dbReference>
<dbReference type="GO" id="GO:0006508">
    <property type="term" value="P:proteolysis"/>
    <property type="evidence" value="ECO:0007669"/>
    <property type="project" value="UniProtKB-KW"/>
</dbReference>
<sequence length="303" mass="32894">MLLLGLVASVANFSPTNFVNLPDAQGVVRELGKTAPIIVVLDIKDSITSAKSSAKSLEEALLALEKEPFKDRVKGVILDMNCPGGEVFEVSRIYATLNFWKQKSSLPLYVFVNGLCASGGYYIACTADKIYTSPASLIGSVGVLSGPYFNVKEGLNRHGIESDVLTAGEEKAPLNPYTPWTAQARKERQGVIDFLYGQFVDVVASHRPLLTKDKLERTLGARIFPPQQALEEGFVDVINVTKQHVLQELVTACGIEESYRVVGIEGGGLWKKIATAAASSPLITGKLTWSVSSEEHAREIAYF</sequence>